<evidence type="ECO:0000256" key="1">
    <source>
        <dbReference type="ARBA" id="ARBA00001670"/>
    </source>
</evidence>
<evidence type="ECO:0000256" key="3">
    <source>
        <dbReference type="ARBA" id="ARBA00022670"/>
    </source>
</evidence>
<evidence type="ECO:0000313" key="7">
    <source>
        <dbReference type="EMBL" id="WFM83912.1"/>
    </source>
</evidence>
<dbReference type="PANTHER" id="PTHR12994">
    <property type="entry name" value="SECERNIN"/>
    <property type="match status" value="1"/>
</dbReference>
<dbReference type="Proteomes" id="UP001215216">
    <property type="component" value="Chromosome"/>
</dbReference>
<evidence type="ECO:0000313" key="8">
    <source>
        <dbReference type="Proteomes" id="UP001215216"/>
    </source>
</evidence>
<dbReference type="Gene3D" id="3.60.60.10">
    <property type="entry name" value="Penicillin V Acylase, Chain A"/>
    <property type="match status" value="1"/>
</dbReference>
<dbReference type="InterPro" id="IPR005322">
    <property type="entry name" value="Peptidase_C69"/>
</dbReference>
<name>A0ABY8G0C2_9ACTO</name>
<comment type="similarity">
    <text evidence="2 6">Belongs to the peptidase C69 family.</text>
</comment>
<gene>
    <name evidence="7" type="ORF">P7079_02745</name>
</gene>
<keyword evidence="3 6" id="KW-0645">Protease</keyword>
<dbReference type="RefSeq" id="WP_278013307.1">
    <property type="nucleotide sequence ID" value="NZ_CP121208.1"/>
</dbReference>
<organism evidence="7 8">
    <name type="scientific">Arcanobacterium canis</name>
    <dbReference type="NCBI Taxonomy" id="999183"/>
    <lineage>
        <taxon>Bacteria</taxon>
        <taxon>Bacillati</taxon>
        <taxon>Actinomycetota</taxon>
        <taxon>Actinomycetes</taxon>
        <taxon>Actinomycetales</taxon>
        <taxon>Actinomycetaceae</taxon>
        <taxon>Arcanobacterium</taxon>
    </lineage>
</organism>
<keyword evidence="5 6" id="KW-0224">Dipeptidase</keyword>
<evidence type="ECO:0000256" key="6">
    <source>
        <dbReference type="RuleBase" id="RU364089"/>
    </source>
</evidence>
<dbReference type="EMBL" id="CP121208">
    <property type="protein sequence ID" value="WFM83912.1"/>
    <property type="molecule type" value="Genomic_DNA"/>
</dbReference>
<keyword evidence="8" id="KW-1185">Reference proteome</keyword>
<dbReference type="Pfam" id="PF03577">
    <property type="entry name" value="Peptidase_C69"/>
    <property type="match status" value="1"/>
</dbReference>
<comment type="catalytic activity">
    <reaction evidence="1">
        <text>an L-aminoacyl-L-amino acid + H2O = 2 an L-alpha-amino acid</text>
        <dbReference type="Rhea" id="RHEA:48940"/>
        <dbReference type="ChEBI" id="CHEBI:15377"/>
        <dbReference type="ChEBI" id="CHEBI:59869"/>
        <dbReference type="ChEBI" id="CHEBI:77460"/>
        <dbReference type="EC" id="3.4.13.19"/>
    </reaction>
</comment>
<dbReference type="EC" id="3.4.-.-" evidence="6"/>
<evidence type="ECO:0000256" key="4">
    <source>
        <dbReference type="ARBA" id="ARBA00022801"/>
    </source>
</evidence>
<accession>A0ABY8G0C2</accession>
<sequence>MGCTTILVGKKASNDGSTMIARTDDSGAGNFEAKRFVVVAPEKQPKRYVSTQSHVVVNLPDDLISYTCMPDAIQHKGVWPNAGINAAGVAMSATETLTSNERVLAADPLVEFSPARGSEGDPDYQPEHPGGIGEEDLVLLVLPYIRSAREGVTRLGALLEEHGTYEMNGIAFGDGDEIWWLETVGGHHWMARRLPDDAYAIIPNQLGLDTFDFDDAFGEQREYMCSADMREFIADNHLDLGSGDAFNPRHAFGSHSDSDHTYNTPRAWGLQRYFNPRSNVWDGLDADYTPMSDDLPWCRVPEHKIPMEEVKYAMAYHYQGTGFDPYARHGLDRGKYRPIGINRTTSVGGLNIRAGAEPLHWVAFGSMPFNAMVPFYARVTTTPAYLADTTGRVTTEAHYWQNRIIAALTDAHYHECIAHVERYQQKVGALARIVIKETDAKLAQIRVAGASGRESAGEVSADARALMEDANQKIADMLQRETDDLLDKVLFDASMTMRNAFSRDDA</sequence>
<dbReference type="InterPro" id="IPR047804">
    <property type="entry name" value="C69_dipept_A-like"/>
</dbReference>
<protein>
    <recommendedName>
        <fullName evidence="6">Dipeptidase</fullName>
        <ecNumber evidence="6">3.4.-.-</ecNumber>
    </recommendedName>
</protein>
<keyword evidence="4 6" id="KW-0378">Hydrolase</keyword>
<evidence type="ECO:0000256" key="2">
    <source>
        <dbReference type="ARBA" id="ARBA00007225"/>
    </source>
</evidence>
<reference evidence="7 8" key="1">
    <citation type="submission" date="2023-03" db="EMBL/GenBank/DDBJ databases">
        <title>Complete genome of Arcanobacterium canis strain DSM 25104 isolated in 2010 from a canine otitis externa in Germany.</title>
        <authorList>
            <person name="Borowiak M."/>
            <person name="Kreitlow A."/>
            <person name="Malorny B."/>
            <person name="Laemmler C."/>
            <person name="Prenger-Berninghoff E."/>
            <person name="Ploetz M."/>
            <person name="Abdulmawjood A."/>
        </authorList>
    </citation>
    <scope>NUCLEOTIDE SEQUENCE [LARGE SCALE GENOMIC DNA]</scope>
    <source>
        <strain evidence="7 8">DSM 25104</strain>
    </source>
</reference>
<evidence type="ECO:0000256" key="5">
    <source>
        <dbReference type="ARBA" id="ARBA00022997"/>
    </source>
</evidence>
<dbReference type="NCBIfam" id="NF033678">
    <property type="entry name" value="C69_fam_dipept"/>
    <property type="match status" value="1"/>
</dbReference>
<proteinExistence type="inferred from homology"/>
<dbReference type="GO" id="GO:0016805">
    <property type="term" value="F:dipeptidase activity"/>
    <property type="evidence" value="ECO:0007669"/>
    <property type="project" value="UniProtKB-KW"/>
</dbReference>
<dbReference type="PANTHER" id="PTHR12994:SF17">
    <property type="entry name" value="LD30995P"/>
    <property type="match status" value="1"/>
</dbReference>